<protein>
    <submittedName>
        <fullName evidence="1">ATP-dependent DNA helicase RecG</fullName>
    </submittedName>
</protein>
<gene>
    <name evidence="1" type="ORF">SAMN05216323_100129</name>
</gene>
<evidence type="ECO:0000313" key="1">
    <source>
        <dbReference type="EMBL" id="SDB81117.1"/>
    </source>
</evidence>
<keyword evidence="2" id="KW-1185">Reference proteome</keyword>
<dbReference type="Gene3D" id="3.30.565.60">
    <property type="match status" value="1"/>
</dbReference>
<keyword evidence="1" id="KW-0378">Hydrolase</keyword>
<keyword evidence="1" id="KW-0347">Helicase</keyword>
<keyword evidence="1" id="KW-0547">Nucleotide-binding</keyword>
<sequence length="54" mass="6065">MTETDIRNVIIAGEGERIEFYNPGKLYGGITVDSLLSDNYISQTRNKLIAKAFK</sequence>
<dbReference type="GO" id="GO:0004386">
    <property type="term" value="F:helicase activity"/>
    <property type="evidence" value="ECO:0007669"/>
    <property type="project" value="UniProtKB-KW"/>
</dbReference>
<keyword evidence="1" id="KW-0067">ATP-binding</keyword>
<proteinExistence type="predicted"/>
<dbReference type="InterPro" id="IPR038475">
    <property type="entry name" value="RecG_C_sf"/>
</dbReference>
<reference evidence="1 2" key="1">
    <citation type="submission" date="2016-09" db="EMBL/GenBank/DDBJ databases">
        <authorList>
            <person name="Capua I."/>
            <person name="De Benedictis P."/>
            <person name="Joannis T."/>
            <person name="Lombin L.H."/>
            <person name="Cattoli G."/>
        </authorList>
    </citation>
    <scope>NUCLEOTIDE SEQUENCE [LARGE SCALE GENOMIC DNA]</scope>
    <source>
        <strain evidence="1 2">A7P-90m</strain>
    </source>
</reference>
<dbReference type="AlphaFoldDB" id="A0A1G6GGJ7"/>
<organism evidence="1 2">
    <name type="scientific">Williamwhitmania taraxaci</name>
    <dbReference type="NCBI Taxonomy" id="1640674"/>
    <lineage>
        <taxon>Bacteria</taxon>
        <taxon>Pseudomonadati</taxon>
        <taxon>Bacteroidota</taxon>
        <taxon>Bacteroidia</taxon>
        <taxon>Bacteroidales</taxon>
        <taxon>Williamwhitmaniaceae</taxon>
        <taxon>Williamwhitmania</taxon>
    </lineage>
</organism>
<name>A0A1G6GGJ7_9BACT</name>
<dbReference type="EMBL" id="FMYP01000001">
    <property type="protein sequence ID" value="SDB81117.1"/>
    <property type="molecule type" value="Genomic_DNA"/>
</dbReference>
<accession>A0A1G6GGJ7</accession>
<dbReference type="Pfam" id="PF13749">
    <property type="entry name" value="HATPase_c_4"/>
    <property type="match status" value="1"/>
</dbReference>
<dbReference type="Proteomes" id="UP000199452">
    <property type="component" value="Unassembled WGS sequence"/>
</dbReference>
<dbReference type="OrthoDB" id="1120869at2"/>
<evidence type="ECO:0000313" key="2">
    <source>
        <dbReference type="Proteomes" id="UP000199452"/>
    </source>
</evidence>
<dbReference type="STRING" id="1640674.SAMN05216323_100129"/>